<keyword evidence="6" id="KW-1185">Reference proteome</keyword>
<dbReference type="Gene3D" id="3.40.50.1820">
    <property type="entry name" value="alpha/beta hydrolase"/>
    <property type="match status" value="1"/>
</dbReference>
<evidence type="ECO:0000313" key="5">
    <source>
        <dbReference type="EMBL" id="OLP75851.1"/>
    </source>
</evidence>
<dbReference type="InterPro" id="IPR050565">
    <property type="entry name" value="LYPA1-2/EST-like"/>
</dbReference>
<comment type="caution">
    <text evidence="5">The sequence shown here is derived from an EMBL/GenBank/DDBJ whole genome shotgun (WGS) entry which is preliminary data.</text>
</comment>
<organism evidence="5 6">
    <name type="scientific">Symbiodinium microadriaticum</name>
    <name type="common">Dinoflagellate</name>
    <name type="synonym">Zooxanthella microadriatica</name>
    <dbReference type="NCBI Taxonomy" id="2951"/>
    <lineage>
        <taxon>Eukaryota</taxon>
        <taxon>Sar</taxon>
        <taxon>Alveolata</taxon>
        <taxon>Dinophyceae</taxon>
        <taxon>Suessiales</taxon>
        <taxon>Symbiodiniaceae</taxon>
        <taxon>Symbiodinium</taxon>
    </lineage>
</organism>
<dbReference type="InterPro" id="IPR003140">
    <property type="entry name" value="PLipase/COase/thioEstase"/>
</dbReference>
<keyword evidence="2" id="KW-0378">Hydrolase</keyword>
<gene>
    <name evidence="5" type="ORF">AK812_SmicGene44292</name>
</gene>
<evidence type="ECO:0000259" key="4">
    <source>
        <dbReference type="Pfam" id="PF02230"/>
    </source>
</evidence>
<dbReference type="OrthoDB" id="416270at2759"/>
<evidence type="ECO:0000256" key="1">
    <source>
        <dbReference type="ARBA" id="ARBA00006499"/>
    </source>
</evidence>
<evidence type="ECO:0000313" key="6">
    <source>
        <dbReference type="Proteomes" id="UP000186817"/>
    </source>
</evidence>
<reference evidence="5 6" key="1">
    <citation type="submission" date="2016-02" db="EMBL/GenBank/DDBJ databases">
        <title>Genome analysis of coral dinoflagellate symbionts highlights evolutionary adaptations to a symbiotic lifestyle.</title>
        <authorList>
            <person name="Aranda M."/>
            <person name="Li Y."/>
            <person name="Liew Y.J."/>
            <person name="Baumgarten S."/>
            <person name="Simakov O."/>
            <person name="Wilson M."/>
            <person name="Piel J."/>
            <person name="Ashoor H."/>
            <person name="Bougouffa S."/>
            <person name="Bajic V.B."/>
            <person name="Ryu T."/>
            <person name="Ravasi T."/>
            <person name="Bayer T."/>
            <person name="Micklem G."/>
            <person name="Kim H."/>
            <person name="Bhak J."/>
            <person name="Lajeunesse T.C."/>
            <person name="Voolstra C.R."/>
        </authorList>
    </citation>
    <scope>NUCLEOTIDE SEQUENCE [LARGE SCALE GENOMIC DNA]</scope>
    <source>
        <strain evidence="5 6">CCMP2467</strain>
    </source>
</reference>
<dbReference type="PANTHER" id="PTHR10655:SF17">
    <property type="entry name" value="LYSOPHOSPHOLIPASE-LIKE PROTEIN 1"/>
    <property type="match status" value="1"/>
</dbReference>
<dbReference type="EMBL" id="LSRX01002241">
    <property type="protein sequence ID" value="OLP75851.1"/>
    <property type="molecule type" value="Genomic_DNA"/>
</dbReference>
<proteinExistence type="inferred from homology"/>
<dbReference type="SUPFAM" id="SSF53474">
    <property type="entry name" value="alpha/beta-Hydrolases"/>
    <property type="match status" value="1"/>
</dbReference>
<comment type="similarity">
    <text evidence="1">Belongs to the AB hydrolase superfamily. AB hydrolase 2 family.</text>
</comment>
<evidence type="ECO:0000256" key="2">
    <source>
        <dbReference type="ARBA" id="ARBA00022801"/>
    </source>
</evidence>
<name>A0A1Q9BYV3_SYMMI</name>
<feature type="domain" description="Phospholipase/carboxylesterase/thioesterase" evidence="4">
    <location>
        <begin position="1264"/>
        <end position="1334"/>
    </location>
</feature>
<protein>
    <submittedName>
        <fullName evidence="5">Acyl-protein thioesterase 1</fullName>
    </submittedName>
</protein>
<dbReference type="Proteomes" id="UP000186817">
    <property type="component" value="Unassembled WGS sequence"/>
</dbReference>
<sequence>MHCSVHVNLKKRVLASMESSVFLQRLPFQALHSRLVGSTSSWQPRRARIRHRKACKKKKKFSMPEYSVGELVYLDYGEVPQVIHERLVLGHVEGSDHIIATPDRDIYCETLDGANPDVSRIFNGGGRGGLPRGIARANIYGFGVMNAREYRTLLEQGRQELDAERGRRGVPLLGAGMAGDDANGAANAAPAVAPDASEKWVLAEFVPGHKIGEVVILAPDALTDVCHGLHRIVDSDGESHVVKIQKVNESDLDMFCEKRIQLCREAEAARGDDRVAGDDARTLSIKYGLNGERSRTFKDSIQEMRMVEFDDFPFNPRTCMDYVKAIANVAESSLAQHTMWVSQSGIPSGDRAIYEDDCLSRILDLAVKFDGLNVANLASFELLVRRRQLIAEAHAYSPGAPTYEAADHFMQVGHRPGGAIVVPTLTKHVAEKLHQEGQILKVGPPIALFFPPMTRASSVFRPPQPDDGRQRDVFPLPLLQIEGEIAKKSMARSVQKRIERRRATQRRVNMAIAALNSMFHGGRYRGEPTYCSNLRSVPEVQRYVLNHIITRVKRCGGRPADASYSGAIDALRVSCGSYQDDTVGVGDTVCMELEILSLPCLSDSGVNLEGELNGDAGRALRHFEDEMLQDAPSWGRLGNEVSKVKPYNDPQLRHRGFYLKFLKRLQSCGILTFCARPRGRVGAFTVSKKPKFVDGVEKRRQRLILDCRQVNLQFRAPPLTELGSLASLCEAELHNNDILYTGGADIQDCFYACFMPKELTEFFCLSWDLSLEEAIAVGDGELPEASAANYWGEEQSHGYSDNPDFEEVPFEMMEPRMTLASSGASQSRSQRLITQVGAAKSGPQKRPARVLKGVVECPKESSRSQSQRKVRRTLSAGVSHTPPVVERQLVTQELGESDEESMAPRMTRLEKRSVSKAQRTQYLRYLNSFKAFCSESEETWPPNELDWTLADYFDAMFLDGSSHATGQKVLAAVEFAFIEKKGQLVRSRRALRGWQKLRPPQSRLPLPKPLAYGMAQIIMARGHREMGLKLVLDFDLYLRPSEGMDLLGKHVVAPVPGAGAQYRKYAVIIRDQDYGKPDKTGVYDNTLLLDNPATERWLGPTLRNLAIRRGKERLLFSFSQEEFRKEFDKAGASLGVNGLQTYQLRHGGASEDLNSRVRDHVGVRERGRWRTDTSVRRYAKTGKLQKLLQELEKPNLEYCRRSLQAEDNYKSFVKATLFSALLSPGSLAAQVAVCGLTVQRAQRCKHPRWGAAVPEEVLSTPPAQAEAEAVVIWLHGLGDTGQGWSTTAPALQQMGLPMLRFLFPTAPLRGIGSKGLRHSWYDVPTLDPDEISRQASPPGLLESAGDVLGLVEPHSQRVMTSKRDGALVASLKSSEDQPSWARHLLRQDQGPAGDDNEDAGHWRSPLSVKSSADLLHLLRAGNGSLVEALGASGYSSRVTARQGDAGPEAASITTWCTERHAAL</sequence>
<dbReference type="InterPro" id="IPR029058">
    <property type="entry name" value="AB_hydrolase_fold"/>
</dbReference>
<evidence type="ECO:0000256" key="3">
    <source>
        <dbReference type="SAM" id="MobiDB-lite"/>
    </source>
</evidence>
<feature type="region of interest" description="Disordered" evidence="3">
    <location>
        <begin position="855"/>
        <end position="878"/>
    </location>
</feature>
<dbReference type="GO" id="GO:0016787">
    <property type="term" value="F:hydrolase activity"/>
    <property type="evidence" value="ECO:0007669"/>
    <property type="project" value="UniProtKB-KW"/>
</dbReference>
<dbReference type="Pfam" id="PF02230">
    <property type="entry name" value="Abhydrolase_2"/>
    <property type="match status" value="1"/>
</dbReference>
<accession>A0A1Q9BYV3</accession>
<dbReference type="PANTHER" id="PTHR10655">
    <property type="entry name" value="LYSOPHOSPHOLIPASE-RELATED"/>
    <property type="match status" value="1"/>
</dbReference>